<gene>
    <name evidence="2" type="ORF">A3D65_04035</name>
</gene>
<dbReference type="Proteomes" id="UP000177996">
    <property type="component" value="Unassembled WGS sequence"/>
</dbReference>
<reference evidence="2 3" key="1">
    <citation type="journal article" date="2016" name="Nat. Commun.">
        <title>Thousands of microbial genomes shed light on interconnected biogeochemical processes in an aquifer system.</title>
        <authorList>
            <person name="Anantharaman K."/>
            <person name="Brown C.T."/>
            <person name="Hug L.A."/>
            <person name="Sharon I."/>
            <person name="Castelle C.J."/>
            <person name="Probst A.J."/>
            <person name="Thomas B.C."/>
            <person name="Singh A."/>
            <person name="Wilkins M.J."/>
            <person name="Karaoz U."/>
            <person name="Brodie E.L."/>
            <person name="Williams K.H."/>
            <person name="Hubbard S.S."/>
            <person name="Banfield J.F."/>
        </authorList>
    </citation>
    <scope>NUCLEOTIDE SEQUENCE [LARGE SCALE GENOMIC DNA]</scope>
</reference>
<comment type="caution">
    <text evidence="2">The sequence shown here is derived from an EMBL/GenBank/DDBJ whole genome shotgun (WGS) entry which is preliminary data.</text>
</comment>
<dbReference type="AlphaFoldDB" id="A0A1G2D536"/>
<evidence type="ECO:0000313" key="2">
    <source>
        <dbReference type="EMBL" id="OGZ08745.1"/>
    </source>
</evidence>
<dbReference type="STRING" id="1798661.A3D65_04035"/>
<keyword evidence="1" id="KW-0472">Membrane</keyword>
<sequence length="177" mass="19915">MINLLPQAEKKQLRREYWLRLAIVVLAIVFMLEMFPLLLFVPTYYALFTSTRDLADSITERKALTPTDDAELERSLASVKREIGLLAFTSGVQDVPPSVLIEEIVLQKPQGIELTAFAYQKGESATLQVSGVALTQEDLLAFRRNIQANQRVLEFKYGSSFITQKANIPFSAAISFK</sequence>
<feature type="transmembrane region" description="Helical" evidence="1">
    <location>
        <begin position="21"/>
        <end position="47"/>
    </location>
</feature>
<protein>
    <submittedName>
        <fullName evidence="2">Uncharacterized protein</fullName>
    </submittedName>
</protein>
<keyword evidence="1" id="KW-1133">Transmembrane helix</keyword>
<proteinExistence type="predicted"/>
<keyword evidence="1" id="KW-0812">Transmembrane</keyword>
<organism evidence="2 3">
    <name type="scientific">Candidatus Lloydbacteria bacterium RIFCSPHIGHO2_02_FULL_50_13</name>
    <dbReference type="NCBI Taxonomy" id="1798661"/>
    <lineage>
        <taxon>Bacteria</taxon>
        <taxon>Candidatus Lloydiibacteriota</taxon>
    </lineage>
</organism>
<evidence type="ECO:0000313" key="3">
    <source>
        <dbReference type="Proteomes" id="UP000177996"/>
    </source>
</evidence>
<evidence type="ECO:0000256" key="1">
    <source>
        <dbReference type="SAM" id="Phobius"/>
    </source>
</evidence>
<name>A0A1G2D536_9BACT</name>
<accession>A0A1G2D536</accession>
<dbReference type="EMBL" id="MHLL01000028">
    <property type="protein sequence ID" value="OGZ08745.1"/>
    <property type="molecule type" value="Genomic_DNA"/>
</dbReference>